<dbReference type="InterPro" id="IPR052211">
    <property type="entry name" value="Cpx_auxiliary_protein"/>
</dbReference>
<dbReference type="CDD" id="cd09916">
    <property type="entry name" value="CpxP_like"/>
    <property type="match status" value="1"/>
</dbReference>
<dbReference type="Pfam" id="PF13801">
    <property type="entry name" value="Metal_resist"/>
    <property type="match status" value="1"/>
</dbReference>
<name>A0A4Y4CS63_ZOORA</name>
<organism evidence="7 8">
    <name type="scientific">Zoogloea ramigera</name>
    <dbReference type="NCBI Taxonomy" id="350"/>
    <lineage>
        <taxon>Bacteria</taxon>
        <taxon>Pseudomonadati</taxon>
        <taxon>Pseudomonadota</taxon>
        <taxon>Betaproteobacteria</taxon>
        <taxon>Rhodocyclales</taxon>
        <taxon>Zoogloeaceae</taxon>
        <taxon>Zoogloea</taxon>
    </lineage>
</organism>
<feature type="region of interest" description="Disordered" evidence="5">
    <location>
        <begin position="143"/>
        <end position="181"/>
    </location>
</feature>
<keyword evidence="4" id="KW-0574">Periplasm</keyword>
<evidence type="ECO:0000256" key="1">
    <source>
        <dbReference type="ARBA" id="ARBA00004418"/>
    </source>
</evidence>
<evidence type="ECO:0000256" key="6">
    <source>
        <dbReference type="SAM" id="SignalP"/>
    </source>
</evidence>
<accession>A0A4Y4CS63</accession>
<feature type="compositionally biased region" description="Basic and acidic residues" evidence="5">
    <location>
        <begin position="147"/>
        <end position="163"/>
    </location>
</feature>
<feature type="chain" id="PRO_5021491634" description="Spy/CpxP family protein refolding chaperone" evidence="6">
    <location>
        <begin position="26"/>
        <end position="181"/>
    </location>
</feature>
<evidence type="ECO:0008006" key="9">
    <source>
        <dbReference type="Google" id="ProtNLM"/>
    </source>
</evidence>
<proteinExistence type="inferred from homology"/>
<evidence type="ECO:0000313" key="8">
    <source>
        <dbReference type="Proteomes" id="UP000318422"/>
    </source>
</evidence>
<comment type="subcellular location">
    <subcellularLocation>
        <location evidence="1">Periplasm</location>
    </subcellularLocation>
</comment>
<dbReference type="PANTHER" id="PTHR38102">
    <property type="entry name" value="PERIPLASMIC CHAPERONE SPY"/>
    <property type="match status" value="1"/>
</dbReference>
<dbReference type="Proteomes" id="UP000318422">
    <property type="component" value="Unassembled WGS sequence"/>
</dbReference>
<evidence type="ECO:0000256" key="2">
    <source>
        <dbReference type="ARBA" id="ARBA00008441"/>
    </source>
</evidence>
<dbReference type="AlphaFoldDB" id="A0A4Y4CS63"/>
<dbReference type="PIRSF" id="PIRSF034445">
    <property type="entry name" value="CpxP_Spy"/>
    <property type="match status" value="1"/>
</dbReference>
<dbReference type="RefSeq" id="WP_170182870.1">
    <property type="nucleotide sequence ID" value="NZ_BJNV01000006.1"/>
</dbReference>
<evidence type="ECO:0000256" key="5">
    <source>
        <dbReference type="SAM" id="MobiDB-lite"/>
    </source>
</evidence>
<evidence type="ECO:0000313" key="7">
    <source>
        <dbReference type="EMBL" id="GEC94314.1"/>
    </source>
</evidence>
<comment type="caution">
    <text evidence="7">The sequence shown here is derived from an EMBL/GenBank/DDBJ whole genome shotgun (WGS) entry which is preliminary data.</text>
</comment>
<gene>
    <name evidence="7" type="ORF">ZRA01_03870</name>
</gene>
<sequence length="181" mass="19987">MTIHNKILGTLLVAGSIALAAPAMAHGMGGMRGGHCGQHHPGGAMMHDEMGPFGGGMHLPPFMRELNLSDAQHDKIFKIMHDRAPALRDKAKEVSKANYELHALMFSDKYDEARVRTLSETNAQAMATLAQMRAASLNQIYQTLTPEQRKKADELKNRFDRQTPRQSPPAPGDERPGPRRL</sequence>
<evidence type="ECO:0000256" key="4">
    <source>
        <dbReference type="ARBA" id="ARBA00022764"/>
    </source>
</evidence>
<feature type="signal peptide" evidence="6">
    <location>
        <begin position="1"/>
        <end position="25"/>
    </location>
</feature>
<protein>
    <recommendedName>
        <fullName evidence="9">Spy/CpxP family protein refolding chaperone</fullName>
    </recommendedName>
</protein>
<reference evidence="7 8" key="1">
    <citation type="submission" date="2019-06" db="EMBL/GenBank/DDBJ databases">
        <title>Whole genome shotgun sequence of Zoogloea ramigera NBRC 15342.</title>
        <authorList>
            <person name="Hosoyama A."/>
            <person name="Uohara A."/>
            <person name="Ohji S."/>
            <person name="Ichikawa N."/>
        </authorList>
    </citation>
    <scope>NUCLEOTIDE SEQUENCE [LARGE SCALE GENOMIC DNA]</scope>
    <source>
        <strain evidence="7 8">NBRC 15342</strain>
    </source>
</reference>
<dbReference type="EMBL" id="BJNV01000006">
    <property type="protein sequence ID" value="GEC94314.1"/>
    <property type="molecule type" value="Genomic_DNA"/>
</dbReference>
<feature type="compositionally biased region" description="Basic and acidic residues" evidence="5">
    <location>
        <begin position="172"/>
        <end position="181"/>
    </location>
</feature>
<dbReference type="GO" id="GO:0030288">
    <property type="term" value="C:outer membrane-bounded periplasmic space"/>
    <property type="evidence" value="ECO:0007669"/>
    <property type="project" value="TreeGrafter"/>
</dbReference>
<evidence type="ECO:0000256" key="3">
    <source>
        <dbReference type="ARBA" id="ARBA00022729"/>
    </source>
</evidence>
<keyword evidence="3 6" id="KW-0732">Signal</keyword>
<dbReference type="InterPro" id="IPR012899">
    <property type="entry name" value="LTXXQ"/>
</dbReference>
<keyword evidence="8" id="KW-1185">Reference proteome</keyword>
<dbReference type="PANTHER" id="PTHR38102:SF1">
    <property type="entry name" value="PERIPLASMIC CHAPERONE SPY"/>
    <property type="match status" value="1"/>
</dbReference>
<comment type="similarity">
    <text evidence="2">Belongs to the CpxP/Spy family.</text>
</comment>
<dbReference type="GO" id="GO:0051082">
    <property type="term" value="F:unfolded protein binding"/>
    <property type="evidence" value="ECO:0007669"/>
    <property type="project" value="TreeGrafter"/>
</dbReference>
<dbReference type="InterPro" id="IPR025961">
    <property type="entry name" value="Metal_resist"/>
</dbReference>
<dbReference type="Gene3D" id="1.20.120.1490">
    <property type="match status" value="1"/>
</dbReference>